<dbReference type="PANTHER" id="PTHR42796">
    <property type="entry name" value="FUMARYLACETOACETATE HYDROLASE DOMAIN-CONTAINING PROTEIN 2A-RELATED"/>
    <property type="match status" value="1"/>
</dbReference>
<evidence type="ECO:0000256" key="2">
    <source>
        <dbReference type="ARBA" id="ARBA00022723"/>
    </source>
</evidence>
<organism evidence="4 5">
    <name type="scientific">Silvibacterium bohemicum</name>
    <dbReference type="NCBI Taxonomy" id="1577686"/>
    <lineage>
        <taxon>Bacteria</taxon>
        <taxon>Pseudomonadati</taxon>
        <taxon>Acidobacteriota</taxon>
        <taxon>Terriglobia</taxon>
        <taxon>Terriglobales</taxon>
        <taxon>Acidobacteriaceae</taxon>
        <taxon>Silvibacterium</taxon>
    </lineage>
</organism>
<dbReference type="AlphaFoldDB" id="A0A841JSV1"/>
<evidence type="ECO:0000313" key="5">
    <source>
        <dbReference type="Proteomes" id="UP000538666"/>
    </source>
</evidence>
<name>A0A841JSV1_9BACT</name>
<evidence type="ECO:0000256" key="1">
    <source>
        <dbReference type="ARBA" id="ARBA00010211"/>
    </source>
</evidence>
<gene>
    <name evidence="4" type="ORF">HNQ77_002444</name>
</gene>
<evidence type="ECO:0000259" key="3">
    <source>
        <dbReference type="Pfam" id="PF01557"/>
    </source>
</evidence>
<dbReference type="RefSeq" id="WP_050058896.1">
    <property type="nucleotide sequence ID" value="NZ_JACHEK010000004.1"/>
</dbReference>
<dbReference type="InterPro" id="IPR036663">
    <property type="entry name" value="Fumarylacetoacetase_C_sf"/>
</dbReference>
<dbReference type="GO" id="GO:0044281">
    <property type="term" value="P:small molecule metabolic process"/>
    <property type="evidence" value="ECO:0007669"/>
    <property type="project" value="UniProtKB-ARBA"/>
</dbReference>
<dbReference type="GO" id="GO:0046872">
    <property type="term" value="F:metal ion binding"/>
    <property type="evidence" value="ECO:0007669"/>
    <property type="project" value="UniProtKB-KW"/>
</dbReference>
<accession>A0A841JSV1</accession>
<dbReference type="Gene3D" id="3.90.850.10">
    <property type="entry name" value="Fumarylacetoacetase-like, C-terminal domain"/>
    <property type="match status" value="1"/>
</dbReference>
<comment type="similarity">
    <text evidence="1">Belongs to the FAH family.</text>
</comment>
<dbReference type="InterPro" id="IPR011234">
    <property type="entry name" value="Fumarylacetoacetase-like_C"/>
</dbReference>
<comment type="caution">
    <text evidence="4">The sequence shown here is derived from an EMBL/GenBank/DDBJ whole genome shotgun (WGS) entry which is preliminary data.</text>
</comment>
<evidence type="ECO:0000313" key="4">
    <source>
        <dbReference type="EMBL" id="MBB6144492.1"/>
    </source>
</evidence>
<dbReference type="GO" id="GO:0003824">
    <property type="term" value="F:catalytic activity"/>
    <property type="evidence" value="ECO:0007669"/>
    <property type="project" value="InterPro"/>
</dbReference>
<feature type="domain" description="Fumarylacetoacetase-like C-terminal" evidence="3">
    <location>
        <begin position="70"/>
        <end position="272"/>
    </location>
</feature>
<keyword evidence="5" id="KW-1185">Reference proteome</keyword>
<dbReference type="SUPFAM" id="SSF56529">
    <property type="entry name" value="FAH"/>
    <property type="match status" value="1"/>
</dbReference>
<protein>
    <submittedName>
        <fullName evidence="4">2-keto-4-pentenoate hydratase/2-oxohepta-3-ene-1,7-dioic acid hydratase in catechol pathway</fullName>
    </submittedName>
</protein>
<dbReference type="PANTHER" id="PTHR42796:SF4">
    <property type="entry name" value="FUMARYLACETOACETATE HYDROLASE DOMAIN-CONTAINING PROTEIN 2A"/>
    <property type="match status" value="1"/>
</dbReference>
<reference evidence="4 5" key="1">
    <citation type="submission" date="2020-08" db="EMBL/GenBank/DDBJ databases">
        <title>Genomic Encyclopedia of Type Strains, Phase IV (KMG-IV): sequencing the most valuable type-strain genomes for metagenomic binning, comparative biology and taxonomic classification.</title>
        <authorList>
            <person name="Goeker M."/>
        </authorList>
    </citation>
    <scope>NUCLEOTIDE SEQUENCE [LARGE SCALE GENOMIC DNA]</scope>
    <source>
        <strain evidence="4 5">DSM 103733</strain>
    </source>
</reference>
<proteinExistence type="inferred from homology"/>
<keyword evidence="2" id="KW-0479">Metal-binding</keyword>
<dbReference type="InterPro" id="IPR051121">
    <property type="entry name" value="FAH"/>
</dbReference>
<dbReference type="Proteomes" id="UP000538666">
    <property type="component" value="Unassembled WGS sequence"/>
</dbReference>
<dbReference type="Pfam" id="PF01557">
    <property type="entry name" value="FAA_hydrolase"/>
    <property type="match status" value="1"/>
</dbReference>
<sequence>MQQFARIRQAATTIPVLIRNQTLLDLRPIVSDITPETIASGSLTKIEAGELKELSGEVTYLEPIAGIRQVAATGFNYKKHIEELKVPAPTEPEVFLKSTLSLTGPLDPIRRGPSVGAKLDWETELAIVVGREVQDIDAVDAAEYIFGYTCINDISDRATQVDAAHVQHLVRAKSRPTYGPIGPYLTTGIDAMSLDVWTKLNGNYEQQGNTSDMLFHIHEMLAYFSRYMRLLPGDILATGTPPGVGMGKNRYMAVGDILECGITHLGAQRHEIIA</sequence>
<dbReference type="EMBL" id="JACHEK010000004">
    <property type="protein sequence ID" value="MBB6144492.1"/>
    <property type="molecule type" value="Genomic_DNA"/>
</dbReference>